<proteinExistence type="predicted"/>
<keyword evidence="2" id="KW-1185">Reference proteome</keyword>
<organism evidence="1 2">
    <name type="scientific">Phasianus colchicus</name>
    <name type="common">Common pheasant</name>
    <dbReference type="NCBI Taxonomy" id="9054"/>
    <lineage>
        <taxon>Eukaryota</taxon>
        <taxon>Metazoa</taxon>
        <taxon>Chordata</taxon>
        <taxon>Craniata</taxon>
        <taxon>Vertebrata</taxon>
        <taxon>Euteleostomi</taxon>
        <taxon>Archelosauria</taxon>
        <taxon>Archosauria</taxon>
        <taxon>Dinosauria</taxon>
        <taxon>Saurischia</taxon>
        <taxon>Theropoda</taxon>
        <taxon>Coelurosauria</taxon>
        <taxon>Aves</taxon>
        <taxon>Neognathae</taxon>
        <taxon>Galloanserae</taxon>
        <taxon>Galliformes</taxon>
        <taxon>Phasianidae</taxon>
        <taxon>Phasianinae</taxon>
        <taxon>Phasianus</taxon>
    </lineage>
</organism>
<dbReference type="Gene3D" id="3.40.50.2300">
    <property type="match status" value="1"/>
</dbReference>
<dbReference type="Proteomes" id="UP000472261">
    <property type="component" value="Unplaced"/>
</dbReference>
<dbReference type="AlphaFoldDB" id="A0A669QH89"/>
<reference evidence="1" key="2">
    <citation type="submission" date="2025-09" db="UniProtKB">
        <authorList>
            <consortium name="Ensembl"/>
        </authorList>
    </citation>
    <scope>IDENTIFICATION</scope>
</reference>
<reference evidence="1" key="1">
    <citation type="submission" date="2025-08" db="UniProtKB">
        <authorList>
            <consortium name="Ensembl"/>
        </authorList>
    </citation>
    <scope>IDENTIFICATION</scope>
</reference>
<protein>
    <submittedName>
        <fullName evidence="1">Uncharacterized protein</fullName>
    </submittedName>
</protein>
<accession>A0A669QH89</accession>
<name>A0A669QH89_PHACC</name>
<sequence>MGFGGVPVGPLGLGSLTRCPVAGGGAAGALLHEEGGKMRTWPAVLLLLGGVLLPHCRPLLSSLRMAAILDERSGCGRGERLALALAREQLNGARGGPPRARLEVDIFELQRDSQYETTDTSERTRVCKGVPGGG</sequence>
<evidence type="ECO:0000313" key="1">
    <source>
        <dbReference type="Ensembl" id="ENSPCLP00000020079.1"/>
    </source>
</evidence>
<dbReference type="Ensembl" id="ENSPCLT00000027352.1">
    <property type="protein sequence ID" value="ENSPCLP00000020079.1"/>
    <property type="gene ID" value="ENSPCLG00000017264.1"/>
</dbReference>
<evidence type="ECO:0000313" key="2">
    <source>
        <dbReference type="Proteomes" id="UP000472261"/>
    </source>
</evidence>